<feature type="region of interest" description="Disordered" evidence="1">
    <location>
        <begin position="669"/>
        <end position="714"/>
    </location>
</feature>
<feature type="compositionally biased region" description="Polar residues" evidence="1">
    <location>
        <begin position="315"/>
        <end position="338"/>
    </location>
</feature>
<proteinExistence type="predicted"/>
<feature type="compositionally biased region" description="Low complexity" evidence="1">
    <location>
        <begin position="451"/>
        <end position="465"/>
    </location>
</feature>
<protein>
    <submittedName>
        <fullName evidence="2">Zinc finger protein VAR3, chloroplastic</fullName>
    </submittedName>
</protein>
<organism evidence="2 3">
    <name type="scientific">Dendrobium catenatum</name>
    <dbReference type="NCBI Taxonomy" id="906689"/>
    <lineage>
        <taxon>Eukaryota</taxon>
        <taxon>Viridiplantae</taxon>
        <taxon>Streptophyta</taxon>
        <taxon>Embryophyta</taxon>
        <taxon>Tracheophyta</taxon>
        <taxon>Spermatophyta</taxon>
        <taxon>Magnoliopsida</taxon>
        <taxon>Liliopsida</taxon>
        <taxon>Asparagales</taxon>
        <taxon>Orchidaceae</taxon>
        <taxon>Epidendroideae</taxon>
        <taxon>Malaxideae</taxon>
        <taxon>Dendrobiinae</taxon>
        <taxon>Dendrobium</taxon>
    </lineage>
</organism>
<dbReference type="STRING" id="906689.A0A2I0WVV5"/>
<feature type="region of interest" description="Disordered" evidence="1">
    <location>
        <begin position="787"/>
        <end position="816"/>
    </location>
</feature>
<feature type="region of interest" description="Disordered" evidence="1">
    <location>
        <begin position="407"/>
        <end position="637"/>
    </location>
</feature>
<dbReference type="Proteomes" id="UP000233837">
    <property type="component" value="Unassembled WGS sequence"/>
</dbReference>
<feature type="compositionally biased region" description="Basic and acidic residues" evidence="1">
    <location>
        <begin position="804"/>
        <end position="816"/>
    </location>
</feature>
<dbReference type="OrthoDB" id="448399at2759"/>
<feature type="compositionally biased region" description="Polar residues" evidence="1">
    <location>
        <begin position="407"/>
        <end position="450"/>
    </location>
</feature>
<feature type="compositionally biased region" description="Polar residues" evidence="1">
    <location>
        <begin position="567"/>
        <end position="595"/>
    </location>
</feature>
<reference evidence="2 3" key="1">
    <citation type="journal article" date="2016" name="Sci. Rep.">
        <title>The Dendrobium catenatum Lindl. genome sequence provides insights into polysaccharide synthase, floral development and adaptive evolution.</title>
        <authorList>
            <person name="Zhang G.Q."/>
            <person name="Xu Q."/>
            <person name="Bian C."/>
            <person name="Tsai W.C."/>
            <person name="Yeh C.M."/>
            <person name="Liu K.W."/>
            <person name="Yoshida K."/>
            <person name="Zhang L.S."/>
            <person name="Chang S.B."/>
            <person name="Chen F."/>
            <person name="Shi Y."/>
            <person name="Su Y.Y."/>
            <person name="Zhang Y.Q."/>
            <person name="Chen L.J."/>
            <person name="Yin Y."/>
            <person name="Lin M."/>
            <person name="Huang H."/>
            <person name="Deng H."/>
            <person name="Wang Z.W."/>
            <person name="Zhu S.L."/>
            <person name="Zhao X."/>
            <person name="Deng C."/>
            <person name="Niu S.C."/>
            <person name="Huang J."/>
            <person name="Wang M."/>
            <person name="Liu G.H."/>
            <person name="Yang H.J."/>
            <person name="Xiao X.J."/>
            <person name="Hsiao Y.Y."/>
            <person name="Wu W.L."/>
            <person name="Chen Y.Y."/>
            <person name="Mitsuda N."/>
            <person name="Ohme-Takagi M."/>
            <person name="Luo Y.B."/>
            <person name="Van de Peer Y."/>
            <person name="Liu Z.J."/>
        </authorList>
    </citation>
    <scope>NUCLEOTIDE SEQUENCE [LARGE SCALE GENOMIC DNA]</scope>
    <source>
        <tissue evidence="2">The whole plant</tissue>
    </source>
</reference>
<gene>
    <name evidence="2" type="primary">VAR3</name>
    <name evidence="2" type="ORF">MA16_Dca018773</name>
</gene>
<evidence type="ECO:0000256" key="1">
    <source>
        <dbReference type="SAM" id="MobiDB-lite"/>
    </source>
</evidence>
<reference evidence="2 3" key="2">
    <citation type="journal article" date="2017" name="Nature">
        <title>The Apostasia genome and the evolution of orchids.</title>
        <authorList>
            <person name="Zhang G.Q."/>
            <person name="Liu K.W."/>
            <person name="Li Z."/>
            <person name="Lohaus R."/>
            <person name="Hsiao Y.Y."/>
            <person name="Niu S.C."/>
            <person name="Wang J.Y."/>
            <person name="Lin Y.C."/>
            <person name="Xu Q."/>
            <person name="Chen L.J."/>
            <person name="Yoshida K."/>
            <person name="Fujiwara S."/>
            <person name="Wang Z.W."/>
            <person name="Zhang Y.Q."/>
            <person name="Mitsuda N."/>
            <person name="Wang M."/>
            <person name="Liu G.H."/>
            <person name="Pecoraro L."/>
            <person name="Huang H.X."/>
            <person name="Xiao X.J."/>
            <person name="Lin M."/>
            <person name="Wu X.Y."/>
            <person name="Wu W.L."/>
            <person name="Chen Y.Y."/>
            <person name="Chang S.B."/>
            <person name="Sakamoto S."/>
            <person name="Ohme-Takagi M."/>
            <person name="Yagi M."/>
            <person name="Zeng S.J."/>
            <person name="Shen C.Y."/>
            <person name="Yeh C.M."/>
            <person name="Luo Y.B."/>
            <person name="Tsai W.C."/>
            <person name="Van de Peer Y."/>
            <person name="Liu Z.J."/>
        </authorList>
    </citation>
    <scope>NUCLEOTIDE SEQUENCE [LARGE SCALE GENOMIC DNA]</scope>
    <source>
        <tissue evidence="2">The whole plant</tissue>
    </source>
</reference>
<feature type="compositionally biased region" description="Low complexity" evidence="1">
    <location>
        <begin position="602"/>
        <end position="637"/>
    </location>
</feature>
<feature type="compositionally biased region" description="Low complexity" evidence="1">
    <location>
        <begin position="541"/>
        <end position="555"/>
    </location>
</feature>
<feature type="region of interest" description="Disordered" evidence="1">
    <location>
        <begin position="315"/>
        <end position="350"/>
    </location>
</feature>
<sequence length="816" mass="89236">MPVGSKLIALLSTSFPLRPSFVFRLARYSRPTFDNPTFAAFSYASVFHGRIHSVFNRPKLGFWSGAINQFHSEAVINEGCGEAATLFSDSKNSHPWPEWSKLADLLVEKGYSDRCMASGDDDDSFSVEENLPEKFLKAAEACLGFARDRPDILRLLAKKNMETIVLNGSPFLFKNGENSARRMKFFLSGEGSNELELERAQTIDIMRYLLSYVYGPLSSSHDNNLKSDEHVQQSVRKLLCELFNLSGTVWKPKSVDATLTELPLSNDKLSGHPGQYIETKTADLINPKIPGRSSAASESQLNASCNFTDKEYGNSIFNQKQGPEVTRSSQTSRISTPNDPFIKNPAQPSTSVLDKNVESWNRIQTSSISNAQIPNESNAVYGSINSSEPTSPLGNNFTNYYGGYTGKPTQPSGNLWTKSGASYGGSTAKSSPPPGNSWNNYNTSFAGYNGNSAQQSSTVSSNNSTPYGGSIVNPSQPPPRDLWSNYNTVNSTQPSSNSWSNNNISSTESTPNSSQPPSGYRGNYSARYDGYSNASQTAFTSNSSQPPSNSWNNHNTSPGGFNEALKQPSTNSYGASTAYSPQAPNNSWNNYNTPYGENFMKSTQPSSNSWNTSNTSFGWPNTNSSTEPSTSSMTSNNSHVGYSADSYHRYPANSNQASSLGWNNSSTSFPGASANPHPVSSSTWNNSREGFSSGFPQANNGLPAQDQSLNGNYGYSGKSLEGSCVKEPDPLDMSEEAKAERWFRRAAQIKDISELSQIPDEDFPQIMPMRKGVNRFVVSKRKTPLERRLASQQYKRSLPVVSSEPEKDPTAGEKED</sequence>
<name>A0A2I0WVV5_9ASPA</name>
<accession>A0A2I0WVV5</accession>
<dbReference type="AlphaFoldDB" id="A0A2I0WVV5"/>
<evidence type="ECO:0000313" key="2">
    <source>
        <dbReference type="EMBL" id="PKU79795.1"/>
    </source>
</evidence>
<feature type="compositionally biased region" description="Polar residues" evidence="1">
    <location>
        <begin position="678"/>
        <end position="713"/>
    </location>
</feature>
<dbReference type="EMBL" id="KZ502415">
    <property type="protein sequence ID" value="PKU79795.1"/>
    <property type="molecule type" value="Genomic_DNA"/>
</dbReference>
<keyword evidence="3" id="KW-1185">Reference proteome</keyword>
<evidence type="ECO:0000313" key="3">
    <source>
        <dbReference type="Proteomes" id="UP000233837"/>
    </source>
</evidence>
<feature type="compositionally biased region" description="Low complexity" evidence="1">
    <location>
        <begin position="490"/>
        <end position="518"/>
    </location>
</feature>